<dbReference type="EMBL" id="VWXC01000001">
    <property type="protein sequence ID" value="NIG17389.1"/>
    <property type="molecule type" value="Genomic_DNA"/>
</dbReference>
<dbReference type="InterPro" id="IPR028208">
    <property type="entry name" value="Effector_pro_NleD-like"/>
</dbReference>
<dbReference type="Gene3D" id="3.90.1240.10">
    <property type="entry name" value="Metalloproteases ('zincins'), catalytic domain like"/>
    <property type="match status" value="1"/>
</dbReference>
<evidence type="ECO:0000313" key="2">
    <source>
        <dbReference type="Proteomes" id="UP001515780"/>
    </source>
</evidence>
<protein>
    <submittedName>
        <fullName evidence="1">Uncharacterized protein</fullName>
    </submittedName>
</protein>
<dbReference type="Proteomes" id="UP001515780">
    <property type="component" value="Unassembled WGS sequence"/>
</dbReference>
<keyword evidence="2" id="KW-1185">Reference proteome</keyword>
<proteinExistence type="predicted"/>
<sequence>MNISRSQIAPHINIHYENPHRYMQAESALRMINHGVVGRKLIEEIKNFSTEGKALSIEVNNQLMTAAYPMLTESQIKKFGVSASDFNEEHNEVANALANKKRFGRKGEGTSSIIKWNPSVALHVKSNGKIIGTNDERESFISLAHEMIHSYRMMKGTYLVDGSDRYNEGTNSAEEEARAVGLGKHANHEITENKIRVEHGFQQRMKYQLDENDITIGI</sequence>
<dbReference type="Pfam" id="PF14891">
    <property type="entry name" value="Peptidase_M91"/>
    <property type="match status" value="1"/>
</dbReference>
<name>A0ABX0RJV5_9GAMM</name>
<accession>A0ABX0RJV5</accession>
<evidence type="ECO:0000313" key="1">
    <source>
        <dbReference type="EMBL" id="NIG17389.1"/>
    </source>
</evidence>
<dbReference type="RefSeq" id="WP_166718776.1">
    <property type="nucleotide sequence ID" value="NZ_VWXC01000001.1"/>
</dbReference>
<gene>
    <name evidence="1" type="ORF">F3J37_01680</name>
</gene>
<comment type="caution">
    <text evidence="1">The sequence shown here is derived from an EMBL/GenBank/DDBJ whole genome shotgun (WGS) entry which is preliminary data.</text>
</comment>
<organism evidence="1 2">
    <name type="scientific">Candidatus Pantoea communis</name>
    <dbReference type="NCBI Taxonomy" id="2608354"/>
    <lineage>
        <taxon>Bacteria</taxon>
        <taxon>Pseudomonadati</taxon>
        <taxon>Pseudomonadota</taxon>
        <taxon>Gammaproteobacteria</taxon>
        <taxon>Enterobacterales</taxon>
        <taxon>Erwiniaceae</taxon>
        <taxon>Pantoea</taxon>
    </lineage>
</organism>
<reference evidence="1 2" key="1">
    <citation type="journal article" date="2019" name="bioRxiv">
        <title>Bacteria contribute to plant secondary compound degradation in a generalist herbivore system.</title>
        <authorList>
            <person name="Francoeur C.B."/>
            <person name="Khadempour L."/>
            <person name="Moreira-Soto R.D."/>
            <person name="Gotting K."/>
            <person name="Book A.J."/>
            <person name="Pinto-Tomas A.A."/>
            <person name="Keefover-Ring K."/>
            <person name="Currie C.R."/>
        </authorList>
    </citation>
    <scope>NUCLEOTIDE SEQUENCE [LARGE SCALE GENOMIC DNA]</scope>
    <source>
        <strain evidence="1">Al-1710</strain>
    </source>
</reference>
<dbReference type="NCBIfam" id="NF041347">
    <property type="entry name" value="XopG"/>
    <property type="match status" value="1"/>
</dbReference>